<evidence type="ECO:0000313" key="1">
    <source>
        <dbReference type="EMBL" id="BBH93127.1"/>
    </source>
</evidence>
<reference evidence="1" key="1">
    <citation type="submission" date="2018-12" db="EMBL/GenBank/DDBJ databases">
        <title>Novel natural products biosynthetic potential of the class Ktedonobacteria.</title>
        <authorList>
            <person name="Zheng Y."/>
            <person name="Saitou A."/>
            <person name="Wang C.M."/>
            <person name="Toyoda A."/>
            <person name="Minakuchi Y."/>
            <person name="Sekiguchi Y."/>
            <person name="Ueda K."/>
            <person name="Takano H."/>
            <person name="Sakai Y."/>
            <person name="Yokota A."/>
            <person name="Yabe S."/>
        </authorList>
    </citation>
    <scope>NUCLEOTIDE SEQUENCE</scope>
    <source>
        <strain evidence="1">A3-2</strain>
    </source>
</reference>
<dbReference type="EMBL" id="AP019377">
    <property type="protein sequence ID" value="BBH93127.1"/>
    <property type="molecule type" value="Genomic_DNA"/>
</dbReference>
<gene>
    <name evidence="1" type="ORF">KTA_13260</name>
</gene>
<sequence>MLPPREKRRLWKDLTPFQRRLPPLDIYLEDYPDAPLFVYPPTMLVIGNRERKLRGEALRQRILQGARELAAAGENRPEQLPGS</sequence>
<name>A0A455SXP0_9CHLR</name>
<organism evidence="1">
    <name type="scientific">Thermogemmatispora argillosa</name>
    <dbReference type="NCBI Taxonomy" id="2045280"/>
    <lineage>
        <taxon>Bacteria</taxon>
        <taxon>Bacillati</taxon>
        <taxon>Chloroflexota</taxon>
        <taxon>Ktedonobacteria</taxon>
        <taxon>Thermogemmatisporales</taxon>
        <taxon>Thermogemmatisporaceae</taxon>
        <taxon>Thermogemmatispora</taxon>
    </lineage>
</organism>
<dbReference type="AlphaFoldDB" id="A0A455SXP0"/>
<proteinExistence type="predicted"/>
<accession>A0A455SXP0</accession>
<protein>
    <submittedName>
        <fullName evidence="1">Uncharacterized protein</fullName>
    </submittedName>
</protein>